<dbReference type="AlphaFoldDB" id="A0A1W1HCW3"/>
<dbReference type="Proteomes" id="UP000191931">
    <property type="component" value="Unassembled WGS sequence"/>
</dbReference>
<reference evidence="1 2" key="1">
    <citation type="submission" date="2017-03" db="EMBL/GenBank/DDBJ databases">
        <authorList>
            <person name="Afonso C.L."/>
            <person name="Miller P.J."/>
            <person name="Scott M.A."/>
            <person name="Spackman E."/>
            <person name="Goraichik I."/>
            <person name="Dimitrov K.M."/>
            <person name="Suarez D.L."/>
            <person name="Swayne D.E."/>
        </authorList>
    </citation>
    <scope>NUCLEOTIDE SEQUENCE [LARGE SCALE GENOMIC DNA]</scope>
    <source>
        <strain evidence="1">PRJEB14757</strain>
    </source>
</reference>
<proteinExistence type="predicted"/>
<organism evidence="1 2">
    <name type="scientific">Desulfamplus magnetovallimortis</name>
    <dbReference type="NCBI Taxonomy" id="1246637"/>
    <lineage>
        <taxon>Bacteria</taxon>
        <taxon>Pseudomonadati</taxon>
        <taxon>Thermodesulfobacteriota</taxon>
        <taxon>Desulfobacteria</taxon>
        <taxon>Desulfobacterales</taxon>
        <taxon>Desulfobacteraceae</taxon>
        <taxon>Desulfamplus</taxon>
    </lineage>
</organism>
<gene>
    <name evidence="1" type="ORF">MTBBW1_220002</name>
</gene>
<evidence type="ECO:0000313" key="1">
    <source>
        <dbReference type="EMBL" id="SLM30310.1"/>
    </source>
</evidence>
<protein>
    <submittedName>
        <fullName evidence="1">Uncharacterized protein</fullName>
    </submittedName>
</protein>
<accession>A0A1W1HCW3</accession>
<dbReference type="STRING" id="1246637.MTBBW1_220002"/>
<keyword evidence="2" id="KW-1185">Reference proteome</keyword>
<sequence length="53" mass="6285">MSGIDQEVLKLYCNWDAIIRYSCTLSVTEKRHYVSFYETAKIIHKEIFLNTRG</sequence>
<evidence type="ECO:0000313" key="2">
    <source>
        <dbReference type="Proteomes" id="UP000191931"/>
    </source>
</evidence>
<name>A0A1W1HCW3_9BACT</name>
<dbReference type="EMBL" id="FWEV01000135">
    <property type="protein sequence ID" value="SLM30310.1"/>
    <property type="molecule type" value="Genomic_DNA"/>
</dbReference>